<protein>
    <submittedName>
        <fullName evidence="6">LysR family transcriptional regulator</fullName>
    </submittedName>
</protein>
<evidence type="ECO:0000256" key="1">
    <source>
        <dbReference type="ARBA" id="ARBA00009437"/>
    </source>
</evidence>
<evidence type="ECO:0000256" key="4">
    <source>
        <dbReference type="ARBA" id="ARBA00023163"/>
    </source>
</evidence>
<feature type="domain" description="HTH lysR-type" evidence="5">
    <location>
        <begin position="1"/>
        <end position="59"/>
    </location>
</feature>
<dbReference type="InterPro" id="IPR005119">
    <property type="entry name" value="LysR_subst-bd"/>
</dbReference>
<reference evidence="7" key="1">
    <citation type="submission" date="2016-05" db="EMBL/GenBank/DDBJ databases">
        <authorList>
            <person name="Baek K."/>
            <person name="Yang S.-J."/>
        </authorList>
    </citation>
    <scope>NUCLEOTIDE SEQUENCE [LARGE SCALE GENOMIC DNA]</scope>
    <source>
        <strain evidence="7">ST58-10</strain>
    </source>
</reference>
<dbReference type="PROSITE" id="PS50931">
    <property type="entry name" value="HTH_LYSR"/>
    <property type="match status" value="1"/>
</dbReference>
<accession>A0A1A9EUL9</accession>
<dbReference type="Pfam" id="PF03466">
    <property type="entry name" value="LysR_substrate"/>
    <property type="match status" value="1"/>
</dbReference>
<dbReference type="Gene3D" id="1.10.10.10">
    <property type="entry name" value="Winged helix-like DNA-binding domain superfamily/Winged helix DNA-binding domain"/>
    <property type="match status" value="1"/>
</dbReference>
<dbReference type="InterPro" id="IPR000847">
    <property type="entry name" value="LysR_HTH_N"/>
</dbReference>
<keyword evidence="7" id="KW-1185">Reference proteome</keyword>
<dbReference type="OrthoDB" id="9815676at2"/>
<evidence type="ECO:0000313" key="7">
    <source>
        <dbReference type="Proteomes" id="UP000078070"/>
    </source>
</evidence>
<evidence type="ECO:0000313" key="6">
    <source>
        <dbReference type="EMBL" id="ANG61596.1"/>
    </source>
</evidence>
<comment type="similarity">
    <text evidence="1">Belongs to the LysR transcriptional regulatory family.</text>
</comment>
<evidence type="ECO:0000256" key="3">
    <source>
        <dbReference type="ARBA" id="ARBA00023125"/>
    </source>
</evidence>
<dbReference type="GO" id="GO:0006351">
    <property type="term" value="P:DNA-templated transcription"/>
    <property type="evidence" value="ECO:0007669"/>
    <property type="project" value="TreeGrafter"/>
</dbReference>
<dbReference type="AlphaFoldDB" id="A0A1A9EUL9"/>
<dbReference type="Gene3D" id="3.40.190.290">
    <property type="match status" value="1"/>
</dbReference>
<dbReference type="InterPro" id="IPR036390">
    <property type="entry name" value="WH_DNA-bd_sf"/>
</dbReference>
<dbReference type="InterPro" id="IPR036388">
    <property type="entry name" value="WH-like_DNA-bd_sf"/>
</dbReference>
<keyword evidence="3" id="KW-0238">DNA-binding</keyword>
<evidence type="ECO:0000259" key="5">
    <source>
        <dbReference type="PROSITE" id="PS50931"/>
    </source>
</evidence>
<dbReference type="RefSeq" id="WP_067378082.1">
    <property type="nucleotide sequence ID" value="NZ_CP015839.1"/>
</dbReference>
<sequence length="296" mass="33167">MHRWESIEAFIEVARLGSLSAAATKLRVSSSHVSRLLSHLEQRLNTQLLVRTTRRVTLTESGQWFFEQSQTLADGFSDAEQQITSFSNEPHGLLRISCGSTFGERYIGPMLTRFMQQQTRLSLDLNLTNRAVDLINEGYDLAIRLGTLKDSNLVARRLSDRREYIVATASYLAAKGTPHSLLDLAGHNCLRGSTATWSFCVAGQRKDVRANGNWHANSGVLLLEAALQGLGLACLPDYIVEPHLNSGALVSVLDEFRCQDSAIWAVYPRSRHLSPKVRHCIDYLVEAFENPDWRKL</sequence>
<dbReference type="PANTHER" id="PTHR30537:SF10">
    <property type="entry name" value="TRANSCRIPTIONAL REGULATOR-RELATED"/>
    <property type="match status" value="1"/>
</dbReference>
<proteinExistence type="inferred from homology"/>
<dbReference type="Proteomes" id="UP000078070">
    <property type="component" value="Chromosome"/>
</dbReference>
<dbReference type="PANTHER" id="PTHR30537">
    <property type="entry name" value="HTH-TYPE TRANSCRIPTIONAL REGULATOR"/>
    <property type="match status" value="1"/>
</dbReference>
<reference evidence="6 7" key="2">
    <citation type="journal article" date="2018" name="Int. J. Syst. Evol. Microbiol.">
        <title>Marinobacterium aestuarii sp. nov., a benzene-degrading marine bacterium isolated from estuary sediment.</title>
        <authorList>
            <person name="Bae S.S."/>
            <person name="Jung J."/>
            <person name="Chung D."/>
            <person name="Baek K."/>
        </authorList>
    </citation>
    <scope>NUCLEOTIDE SEQUENCE [LARGE SCALE GENOMIC DNA]</scope>
    <source>
        <strain evidence="6 7">ST58-10</strain>
    </source>
</reference>
<dbReference type="InterPro" id="IPR058163">
    <property type="entry name" value="LysR-type_TF_proteobact-type"/>
</dbReference>
<gene>
    <name evidence="6" type="ORF">A8C75_03305</name>
</gene>
<dbReference type="FunFam" id="1.10.10.10:FF:000001">
    <property type="entry name" value="LysR family transcriptional regulator"/>
    <property type="match status" value="1"/>
</dbReference>
<keyword evidence="2" id="KW-0805">Transcription regulation</keyword>
<evidence type="ECO:0000256" key="2">
    <source>
        <dbReference type="ARBA" id="ARBA00023015"/>
    </source>
</evidence>
<name>A0A1A9EUL9_9GAMM</name>
<organism evidence="6 7">
    <name type="scientific">Marinobacterium aestuarii</name>
    <dbReference type="NCBI Taxonomy" id="1821621"/>
    <lineage>
        <taxon>Bacteria</taxon>
        <taxon>Pseudomonadati</taxon>
        <taxon>Pseudomonadota</taxon>
        <taxon>Gammaproteobacteria</taxon>
        <taxon>Oceanospirillales</taxon>
        <taxon>Oceanospirillaceae</taxon>
        <taxon>Marinobacterium</taxon>
    </lineage>
</organism>
<dbReference type="KEGG" id="mars:A8C75_03305"/>
<dbReference type="STRING" id="1821621.A8C75_03305"/>
<dbReference type="GO" id="GO:0043565">
    <property type="term" value="F:sequence-specific DNA binding"/>
    <property type="evidence" value="ECO:0007669"/>
    <property type="project" value="TreeGrafter"/>
</dbReference>
<dbReference type="GO" id="GO:0003700">
    <property type="term" value="F:DNA-binding transcription factor activity"/>
    <property type="evidence" value="ECO:0007669"/>
    <property type="project" value="InterPro"/>
</dbReference>
<dbReference type="EMBL" id="CP015839">
    <property type="protein sequence ID" value="ANG61596.1"/>
    <property type="molecule type" value="Genomic_DNA"/>
</dbReference>
<dbReference type="Pfam" id="PF00126">
    <property type="entry name" value="HTH_1"/>
    <property type="match status" value="1"/>
</dbReference>
<keyword evidence="4" id="KW-0804">Transcription</keyword>
<dbReference type="SUPFAM" id="SSF53850">
    <property type="entry name" value="Periplasmic binding protein-like II"/>
    <property type="match status" value="1"/>
</dbReference>
<dbReference type="FunFam" id="3.40.190.290:FF:000001">
    <property type="entry name" value="Transcriptional regulator, LysR family"/>
    <property type="match status" value="1"/>
</dbReference>
<dbReference type="SUPFAM" id="SSF46785">
    <property type="entry name" value="Winged helix' DNA-binding domain"/>
    <property type="match status" value="1"/>
</dbReference>